<name>A0ABP0S2J1_9DINO</name>
<evidence type="ECO:0000313" key="2">
    <source>
        <dbReference type="EMBL" id="CAK9107107.1"/>
    </source>
</evidence>
<keyword evidence="3" id="KW-1185">Reference proteome</keyword>
<dbReference type="Proteomes" id="UP001642484">
    <property type="component" value="Unassembled WGS sequence"/>
</dbReference>
<evidence type="ECO:0000313" key="3">
    <source>
        <dbReference type="Proteomes" id="UP001642484"/>
    </source>
</evidence>
<reference evidence="1 3" key="1">
    <citation type="submission" date="2024-02" db="EMBL/GenBank/DDBJ databases">
        <authorList>
            <person name="Chen Y."/>
            <person name="Shah S."/>
            <person name="Dougan E. K."/>
            <person name="Thang M."/>
            <person name="Chan C."/>
        </authorList>
    </citation>
    <scope>NUCLEOTIDE SEQUENCE [LARGE SCALE GENOMIC DNA]</scope>
</reference>
<comment type="caution">
    <text evidence="1">The sequence shown here is derived from an EMBL/GenBank/DDBJ whole genome shotgun (WGS) entry which is preliminary data.</text>
</comment>
<protein>
    <submittedName>
        <fullName evidence="1">Uncharacterized protein</fullName>
    </submittedName>
</protein>
<gene>
    <name evidence="1" type="ORF">CCMP2556_LOCUS49798</name>
    <name evidence="2" type="ORF">CCMP2556_LOCUS50022</name>
</gene>
<dbReference type="EMBL" id="CAXAMN010026929">
    <property type="protein sequence ID" value="CAK9107107.1"/>
    <property type="molecule type" value="Genomic_DNA"/>
</dbReference>
<proteinExistence type="predicted"/>
<evidence type="ECO:0000313" key="1">
    <source>
        <dbReference type="EMBL" id="CAK9106561.1"/>
    </source>
</evidence>
<accession>A0ABP0S2J1</accession>
<organism evidence="1 3">
    <name type="scientific">Durusdinium trenchii</name>
    <dbReference type="NCBI Taxonomy" id="1381693"/>
    <lineage>
        <taxon>Eukaryota</taxon>
        <taxon>Sar</taxon>
        <taxon>Alveolata</taxon>
        <taxon>Dinophyceae</taxon>
        <taxon>Suessiales</taxon>
        <taxon>Symbiodiniaceae</taxon>
        <taxon>Durusdinium</taxon>
    </lineage>
</organism>
<dbReference type="EMBL" id="CAXAMN010026905">
    <property type="protein sequence ID" value="CAK9106561.1"/>
    <property type="molecule type" value="Genomic_DNA"/>
</dbReference>
<sequence length="270" mass="29754">MRLLAEDLTSELQEQDEMQLTFRWRRPLHLERPDLDVSSHLVLALRQSMDSLDSEELARAELAKQVETSFLRVVGLGDHATATLDAVLMVQKALAEALPEARAFLSVHGLACPQSEAGRHYCRLRCQVLGEPCAGNGANGDPLAEWIERYVFGGGAYELPDFWSGSGQDVPTWSLIAALKNLPGRPLQSDCDLVVCAHPAALCLLSFWAFGRVRPSLQVRCPCCCTSPPRVLYCNWSCLQCHGAVQAAQARAQPAWPPPASMVLHMTRRP</sequence>